<accession>A0A0C9MF45</accession>
<evidence type="ECO:0000256" key="1">
    <source>
        <dbReference type="ARBA" id="ARBA00022490"/>
    </source>
</evidence>
<evidence type="ECO:0000313" key="6">
    <source>
        <dbReference type="EMBL" id="GAN05929.1"/>
    </source>
</evidence>
<sequence length="203" mass="21913">MLVTASLKKSSRINSLMLKACQQRLNHTIASDDLIHRVDLRVGKIVQIEQHADAAHLFIEQVDLNTEATEAMPNPRTIVSGLAPFMPMESLLDRNVIVVGNLKPSKFRGVLSQGMLLAAATADSKTVRLLSPPKDSIIGERVALEGVDWQGQTDAVLKPKQKVFEQVVSFLKTDASGVATYKGIALNTSAGPVTCELADAQIS</sequence>
<dbReference type="InterPro" id="IPR051270">
    <property type="entry name" value="Tyrosine-tRNA_ligase_regulator"/>
</dbReference>
<dbReference type="InterPro" id="IPR012340">
    <property type="entry name" value="NA-bd_OB-fold"/>
</dbReference>
<organism evidence="6">
    <name type="scientific">Mucor ambiguus</name>
    <dbReference type="NCBI Taxonomy" id="91626"/>
    <lineage>
        <taxon>Eukaryota</taxon>
        <taxon>Fungi</taxon>
        <taxon>Fungi incertae sedis</taxon>
        <taxon>Mucoromycota</taxon>
        <taxon>Mucoromycotina</taxon>
        <taxon>Mucoromycetes</taxon>
        <taxon>Mucorales</taxon>
        <taxon>Mucorineae</taxon>
        <taxon>Mucoraceae</taxon>
        <taxon>Mucor</taxon>
    </lineage>
</organism>
<dbReference type="PANTHER" id="PTHR11586">
    <property type="entry name" value="TRNA-AMINOACYLATION COFACTOR ARC1 FAMILY MEMBER"/>
    <property type="match status" value="1"/>
</dbReference>
<dbReference type="SUPFAM" id="SSF50249">
    <property type="entry name" value="Nucleic acid-binding proteins"/>
    <property type="match status" value="1"/>
</dbReference>
<gene>
    <name evidence="6" type="ORF">MAM1_0105d05405</name>
</gene>
<dbReference type="EMBL" id="DF836394">
    <property type="protein sequence ID" value="GAN05929.1"/>
    <property type="molecule type" value="Genomic_DNA"/>
</dbReference>
<name>A0A0C9MF45_9FUNG</name>
<proteinExistence type="predicted"/>
<protein>
    <submittedName>
        <fullName evidence="6">Nucleic acid-binding protein</fullName>
    </submittedName>
</protein>
<dbReference type="PROSITE" id="PS50886">
    <property type="entry name" value="TRBD"/>
    <property type="match status" value="1"/>
</dbReference>
<dbReference type="Proteomes" id="UP000053815">
    <property type="component" value="Unassembled WGS sequence"/>
</dbReference>
<keyword evidence="1" id="KW-0963">Cytoplasm</keyword>
<dbReference type="AlphaFoldDB" id="A0A0C9MF45"/>
<dbReference type="OrthoDB" id="19141at2759"/>
<keyword evidence="3 4" id="KW-0694">RNA-binding</keyword>
<feature type="domain" description="TRNA-binding" evidence="5">
    <location>
        <begin position="34"/>
        <end position="143"/>
    </location>
</feature>
<evidence type="ECO:0000256" key="2">
    <source>
        <dbReference type="ARBA" id="ARBA00022555"/>
    </source>
</evidence>
<evidence type="ECO:0000313" key="7">
    <source>
        <dbReference type="Proteomes" id="UP000053815"/>
    </source>
</evidence>
<evidence type="ECO:0000256" key="3">
    <source>
        <dbReference type="ARBA" id="ARBA00022884"/>
    </source>
</evidence>
<dbReference type="GO" id="GO:0004831">
    <property type="term" value="F:tyrosine-tRNA ligase activity"/>
    <property type="evidence" value="ECO:0007669"/>
    <property type="project" value="TreeGrafter"/>
</dbReference>
<keyword evidence="7" id="KW-1185">Reference proteome</keyword>
<dbReference type="Gene3D" id="2.40.50.140">
    <property type="entry name" value="Nucleic acid-binding proteins"/>
    <property type="match status" value="1"/>
</dbReference>
<evidence type="ECO:0000259" key="5">
    <source>
        <dbReference type="PROSITE" id="PS50886"/>
    </source>
</evidence>
<dbReference type="InterPro" id="IPR002547">
    <property type="entry name" value="tRNA-bd_dom"/>
</dbReference>
<dbReference type="PANTHER" id="PTHR11586:SF43">
    <property type="entry name" value="TYROSINE--TRNA LIGASE, CYTOPLASMIC"/>
    <property type="match status" value="1"/>
</dbReference>
<keyword evidence="2 4" id="KW-0820">tRNA-binding</keyword>
<evidence type="ECO:0000256" key="4">
    <source>
        <dbReference type="PROSITE-ProRule" id="PRU00209"/>
    </source>
</evidence>
<reference evidence="6" key="1">
    <citation type="submission" date="2014-09" db="EMBL/GenBank/DDBJ databases">
        <title>Draft genome sequence of an oleaginous Mucoromycotina fungus Mucor ambiguus NBRC6742.</title>
        <authorList>
            <person name="Takeda I."/>
            <person name="Yamane N."/>
            <person name="Morita T."/>
            <person name="Tamano K."/>
            <person name="Machida M."/>
            <person name="Baker S."/>
            <person name="Koike H."/>
        </authorList>
    </citation>
    <scope>NUCLEOTIDE SEQUENCE</scope>
    <source>
        <strain evidence="6">NBRC 6742</strain>
    </source>
</reference>
<dbReference type="Pfam" id="PF01588">
    <property type="entry name" value="tRNA_bind"/>
    <property type="match status" value="1"/>
</dbReference>
<dbReference type="STRING" id="91626.A0A0C9MF45"/>
<dbReference type="GO" id="GO:0000049">
    <property type="term" value="F:tRNA binding"/>
    <property type="evidence" value="ECO:0007669"/>
    <property type="project" value="UniProtKB-UniRule"/>
</dbReference>